<dbReference type="NCBIfam" id="TIGR00231">
    <property type="entry name" value="small_GTP"/>
    <property type="match status" value="1"/>
</dbReference>
<dbReference type="Gene3D" id="3.40.50.300">
    <property type="entry name" value="P-loop containing nucleotide triphosphate hydrolases"/>
    <property type="match status" value="1"/>
</dbReference>
<dbReference type="SMART" id="SM00174">
    <property type="entry name" value="RHO"/>
    <property type="match status" value="1"/>
</dbReference>
<dbReference type="SMART" id="SM00173">
    <property type="entry name" value="RAS"/>
    <property type="match status" value="1"/>
</dbReference>
<dbReference type="InterPro" id="IPR005225">
    <property type="entry name" value="Small_GTP-bd"/>
</dbReference>
<keyword evidence="1" id="KW-0547">Nucleotide-binding</keyword>
<dbReference type="FunFam" id="3.40.50.300:FF:001204">
    <property type="entry name" value="Small GTP-binding protein, putative"/>
    <property type="match status" value="1"/>
</dbReference>
<dbReference type="Pfam" id="PF00071">
    <property type="entry name" value="Ras"/>
    <property type="match status" value="1"/>
</dbReference>
<name>A0A146K9K7_9EUKA</name>
<dbReference type="CDD" id="cd00154">
    <property type="entry name" value="Rab"/>
    <property type="match status" value="1"/>
</dbReference>
<evidence type="ECO:0000313" key="2">
    <source>
        <dbReference type="EMBL" id="JAP92109.1"/>
    </source>
</evidence>
<dbReference type="SUPFAM" id="SSF52540">
    <property type="entry name" value="P-loop containing nucleoside triphosphate hydrolases"/>
    <property type="match status" value="1"/>
</dbReference>
<dbReference type="PANTHER" id="PTHR47978">
    <property type="match status" value="1"/>
</dbReference>
<dbReference type="PRINTS" id="PR00449">
    <property type="entry name" value="RASTRNSFRMNG"/>
</dbReference>
<evidence type="ECO:0000256" key="1">
    <source>
        <dbReference type="ARBA" id="ARBA00022741"/>
    </source>
</evidence>
<dbReference type="PROSITE" id="PS51421">
    <property type="entry name" value="RAS"/>
    <property type="match status" value="1"/>
</dbReference>
<gene>
    <name evidence="2" type="ORF">TPC1_16052</name>
</gene>
<dbReference type="GO" id="GO:0005525">
    <property type="term" value="F:GTP binding"/>
    <property type="evidence" value="ECO:0007669"/>
    <property type="project" value="InterPro"/>
</dbReference>
<proteinExistence type="predicted"/>
<protein>
    <submittedName>
        <fullName evidence="2">Rab-like protein</fullName>
    </submittedName>
</protein>
<dbReference type="InterPro" id="IPR027417">
    <property type="entry name" value="P-loop_NTPase"/>
</dbReference>
<dbReference type="EMBL" id="GDID01004497">
    <property type="protein sequence ID" value="JAP92109.1"/>
    <property type="molecule type" value="Transcribed_RNA"/>
</dbReference>
<reference evidence="2" key="1">
    <citation type="submission" date="2015-07" db="EMBL/GenBank/DDBJ databases">
        <title>Adaptation to a free-living lifestyle via gene acquisitions in the diplomonad Trepomonas sp. PC1.</title>
        <authorList>
            <person name="Xu F."/>
            <person name="Jerlstrom-Hultqvist J."/>
            <person name="Kolisko M."/>
            <person name="Simpson A.G.B."/>
            <person name="Roger A.J."/>
            <person name="Svard S.G."/>
            <person name="Andersson J.O."/>
        </authorList>
    </citation>
    <scope>NUCLEOTIDE SEQUENCE</scope>
    <source>
        <strain evidence="2">PC1</strain>
    </source>
</reference>
<dbReference type="SMART" id="SM00175">
    <property type="entry name" value="RAB"/>
    <property type="match status" value="1"/>
</dbReference>
<dbReference type="AlphaFoldDB" id="A0A146K9K7"/>
<dbReference type="GO" id="GO:0003924">
    <property type="term" value="F:GTPase activity"/>
    <property type="evidence" value="ECO:0007669"/>
    <property type="project" value="InterPro"/>
</dbReference>
<dbReference type="InterPro" id="IPR001806">
    <property type="entry name" value="Small_GTPase"/>
</dbReference>
<sequence length="197" mass="22400">MKVNSEVVEINKGKVVLAGSSASGKTSLSLRIQNQKFDTNLQATIQTMYSQIQHKIQNYNVQFGLWDTAGQEKYLSITAMYLRSADIALLVFDQNSPSSFEQIPYWIEQFRAKSNKETLFFLIQNKIDLESRIQQSEVEQLAFSYDMKLFKVSAKTGQGVEALLDSITLQLATTNCNEEQKTIVMQNYKQPGKQCCK</sequence>
<accession>A0A146K9K7</accession>
<organism evidence="2">
    <name type="scientific">Trepomonas sp. PC1</name>
    <dbReference type="NCBI Taxonomy" id="1076344"/>
    <lineage>
        <taxon>Eukaryota</taxon>
        <taxon>Metamonada</taxon>
        <taxon>Diplomonadida</taxon>
        <taxon>Hexamitidae</taxon>
        <taxon>Hexamitinae</taxon>
        <taxon>Trepomonas</taxon>
    </lineage>
</organism>
<dbReference type="PROSITE" id="PS51419">
    <property type="entry name" value="RAB"/>
    <property type="match status" value="1"/>
</dbReference>